<keyword evidence="4" id="KW-1185">Reference proteome</keyword>
<reference evidence="3 4" key="1">
    <citation type="submission" date="2016-10" db="EMBL/GenBank/DDBJ databases">
        <authorList>
            <person name="de Groot N.N."/>
        </authorList>
    </citation>
    <scope>NUCLEOTIDE SEQUENCE [LARGE SCALE GENOMIC DNA]</scope>
    <source>
        <strain evidence="4">EB21,IBRC-M 10013,KCTC 4048</strain>
    </source>
</reference>
<evidence type="ECO:0000256" key="1">
    <source>
        <dbReference type="SAM" id="MobiDB-lite"/>
    </source>
</evidence>
<organism evidence="3 4">
    <name type="scientific">Haloarchaeobius iranensis</name>
    <dbReference type="NCBI Taxonomy" id="996166"/>
    <lineage>
        <taxon>Archaea</taxon>
        <taxon>Methanobacteriati</taxon>
        <taxon>Methanobacteriota</taxon>
        <taxon>Stenosarchaea group</taxon>
        <taxon>Halobacteria</taxon>
        <taxon>Halobacteriales</taxon>
        <taxon>Halorubellaceae</taxon>
        <taxon>Haloarchaeobius</taxon>
    </lineage>
</organism>
<feature type="domain" description="DUF8009" evidence="2">
    <location>
        <begin position="32"/>
        <end position="169"/>
    </location>
</feature>
<proteinExistence type="predicted"/>
<dbReference type="Pfam" id="PF26033">
    <property type="entry name" value="DUF8009"/>
    <property type="match status" value="1"/>
</dbReference>
<protein>
    <recommendedName>
        <fullName evidence="2">DUF8009 domain-containing protein</fullName>
    </recommendedName>
</protein>
<name>A0A1G9WN30_9EURY</name>
<sequence length="169" mass="18539">MGRSWYERTDSGEITVGELLKFDATQCADVSEDDDPTAIRSLAIHASDVLAALEACEQGTETVLRVTPPFNGRMRARIHRIGADGTTEGRDEGTGAFHVPPSRLVDDDAPPYPRAVDTEPEGEYDVETHHERHVTAVEEWREAVTRHLVNEVSLSTPAGEHRVDVAVLG</sequence>
<dbReference type="STRING" id="996166.SAMN05192554_108147"/>
<dbReference type="AlphaFoldDB" id="A0A1G9WN30"/>
<dbReference type="Proteomes" id="UP000199370">
    <property type="component" value="Unassembled WGS sequence"/>
</dbReference>
<evidence type="ECO:0000313" key="3">
    <source>
        <dbReference type="EMBL" id="SDM85623.1"/>
    </source>
</evidence>
<accession>A0A1G9WN30</accession>
<evidence type="ECO:0000313" key="4">
    <source>
        <dbReference type="Proteomes" id="UP000199370"/>
    </source>
</evidence>
<evidence type="ECO:0000259" key="2">
    <source>
        <dbReference type="Pfam" id="PF26033"/>
    </source>
</evidence>
<feature type="region of interest" description="Disordered" evidence="1">
    <location>
        <begin position="84"/>
        <end position="111"/>
    </location>
</feature>
<gene>
    <name evidence="3" type="ORF">SAMN05192554_108147</name>
</gene>
<dbReference type="EMBL" id="FNIA01000008">
    <property type="protein sequence ID" value="SDM85623.1"/>
    <property type="molecule type" value="Genomic_DNA"/>
</dbReference>
<dbReference type="InterPro" id="IPR058322">
    <property type="entry name" value="DUF8009"/>
</dbReference>